<sequence>MNTWQAIAKISPHELVESRLQLHYAIQLLAATGAALAEALPDYSHTSLAWHSGLDVFVGAAIRATTPFQVALDPVSLTLMLLDQQSETTITLPLAGKTMVEGLHWLQQELSHLGADASKLVFLGMVQKWQF</sequence>
<dbReference type="OrthoDB" id="509710at2"/>
<name>A0A2T1EMZ8_9CYAN</name>
<evidence type="ECO:0000313" key="2">
    <source>
        <dbReference type="Proteomes" id="UP000239576"/>
    </source>
</evidence>
<evidence type="ECO:0000313" key="1">
    <source>
        <dbReference type="EMBL" id="PSB34114.1"/>
    </source>
</evidence>
<dbReference type="RefSeq" id="WP_106254874.1">
    <property type="nucleotide sequence ID" value="NZ_CAWNSW010000037.1"/>
</dbReference>
<gene>
    <name evidence="1" type="ORF">C7B82_03195</name>
</gene>
<accession>A0A2T1EMZ8</accession>
<reference evidence="1 2" key="2">
    <citation type="submission" date="2018-03" db="EMBL/GenBank/DDBJ databases">
        <title>The ancient ancestry and fast evolution of plastids.</title>
        <authorList>
            <person name="Moore K.R."/>
            <person name="Magnabosco C."/>
            <person name="Momper L."/>
            <person name="Gold D.A."/>
            <person name="Bosak T."/>
            <person name="Fournier G.P."/>
        </authorList>
    </citation>
    <scope>NUCLEOTIDE SEQUENCE [LARGE SCALE GENOMIC DNA]</scope>
    <source>
        <strain evidence="1 2">ULC18</strain>
    </source>
</reference>
<dbReference type="AlphaFoldDB" id="A0A2T1EMZ8"/>
<protein>
    <submittedName>
        <fullName evidence="1">Uncharacterized protein</fullName>
    </submittedName>
</protein>
<proteinExistence type="predicted"/>
<dbReference type="EMBL" id="PVWK01000015">
    <property type="protein sequence ID" value="PSB34114.1"/>
    <property type="molecule type" value="Genomic_DNA"/>
</dbReference>
<comment type="caution">
    <text evidence="1">The sequence shown here is derived from an EMBL/GenBank/DDBJ whole genome shotgun (WGS) entry which is preliminary data.</text>
</comment>
<keyword evidence="2" id="KW-1185">Reference proteome</keyword>
<organism evidence="1 2">
    <name type="scientific">Stenomitos frigidus ULC18</name>
    <dbReference type="NCBI Taxonomy" id="2107698"/>
    <lineage>
        <taxon>Bacteria</taxon>
        <taxon>Bacillati</taxon>
        <taxon>Cyanobacteriota</taxon>
        <taxon>Cyanophyceae</taxon>
        <taxon>Leptolyngbyales</taxon>
        <taxon>Leptolyngbyaceae</taxon>
        <taxon>Stenomitos</taxon>
    </lineage>
</organism>
<dbReference type="Proteomes" id="UP000239576">
    <property type="component" value="Unassembled WGS sequence"/>
</dbReference>
<reference evidence="2" key="1">
    <citation type="submission" date="2018-02" db="EMBL/GenBank/DDBJ databases">
        <authorList>
            <person name="Moore K."/>
            <person name="Momper L."/>
        </authorList>
    </citation>
    <scope>NUCLEOTIDE SEQUENCE [LARGE SCALE GENOMIC DNA]</scope>
    <source>
        <strain evidence="2">ULC18</strain>
    </source>
</reference>